<dbReference type="PROSITE" id="PS00627">
    <property type="entry name" value="GHMP_KINASES_ATP"/>
    <property type="match status" value="1"/>
</dbReference>
<keyword evidence="9" id="KW-0299">Galactose metabolism</keyword>
<evidence type="ECO:0000256" key="9">
    <source>
        <dbReference type="ARBA" id="ARBA00023144"/>
    </source>
</evidence>
<evidence type="ECO:0000313" key="15">
    <source>
        <dbReference type="EMBL" id="KEO75714.1"/>
    </source>
</evidence>
<keyword evidence="6 15" id="KW-0418">Kinase</keyword>
<dbReference type="InterPro" id="IPR036554">
    <property type="entry name" value="GHMP_kinase_C_sf"/>
</dbReference>
<evidence type="ECO:0000259" key="12">
    <source>
        <dbReference type="Pfam" id="PF00288"/>
    </source>
</evidence>
<dbReference type="Gene3D" id="3.30.230.10">
    <property type="match status" value="1"/>
</dbReference>
<dbReference type="PANTHER" id="PTHR10457:SF7">
    <property type="entry name" value="GALACTOKINASE-RELATED"/>
    <property type="match status" value="1"/>
</dbReference>
<dbReference type="PRINTS" id="PR00959">
    <property type="entry name" value="MEVGALKINASE"/>
</dbReference>
<dbReference type="InterPro" id="IPR019741">
    <property type="entry name" value="Galactokinase_CS"/>
</dbReference>
<dbReference type="Gene3D" id="3.30.70.890">
    <property type="entry name" value="GHMP kinase, C-terminal domain"/>
    <property type="match status" value="1"/>
</dbReference>
<feature type="domain" description="GHMP kinase C-terminal" evidence="13">
    <location>
        <begin position="285"/>
        <end position="347"/>
    </location>
</feature>
<dbReference type="Pfam" id="PF08544">
    <property type="entry name" value="GHMP_kinases_C"/>
    <property type="match status" value="1"/>
</dbReference>
<comment type="similarity">
    <text evidence="1">Belongs to the GHMP kinase family. GalK subfamily.</text>
</comment>
<dbReference type="EC" id="2.7.1.6" evidence="11"/>
<evidence type="ECO:0000256" key="2">
    <source>
        <dbReference type="ARBA" id="ARBA00022490"/>
    </source>
</evidence>
<dbReference type="GO" id="GO:0004335">
    <property type="term" value="F:galactokinase activity"/>
    <property type="evidence" value="ECO:0007669"/>
    <property type="project" value="UniProtKB-UniRule"/>
</dbReference>
<dbReference type="Pfam" id="PF10509">
    <property type="entry name" value="GalKase_gal_bdg"/>
    <property type="match status" value="1"/>
</dbReference>
<dbReference type="Proteomes" id="UP000027821">
    <property type="component" value="Unassembled WGS sequence"/>
</dbReference>
<protein>
    <recommendedName>
        <fullName evidence="11">Galactokinase</fullName>
        <ecNumber evidence="11">2.7.1.6</ecNumber>
    </recommendedName>
</protein>
<dbReference type="InterPro" id="IPR013750">
    <property type="entry name" value="GHMP_kinase_C_dom"/>
</dbReference>
<evidence type="ECO:0000256" key="11">
    <source>
        <dbReference type="NCBIfam" id="TIGR00131"/>
    </source>
</evidence>
<dbReference type="SUPFAM" id="SSF55060">
    <property type="entry name" value="GHMP Kinase, C-terminal domain"/>
    <property type="match status" value="1"/>
</dbReference>
<dbReference type="GO" id="GO:0005829">
    <property type="term" value="C:cytosol"/>
    <property type="evidence" value="ECO:0007669"/>
    <property type="project" value="TreeGrafter"/>
</dbReference>
<dbReference type="Pfam" id="PF00288">
    <property type="entry name" value="GHMP_kinases_N"/>
    <property type="match status" value="1"/>
</dbReference>
<dbReference type="InterPro" id="IPR000705">
    <property type="entry name" value="Galactokinase"/>
</dbReference>
<accession>A0A074L3G9</accession>
<keyword evidence="3" id="KW-0808">Transferase</keyword>
<evidence type="ECO:0000256" key="4">
    <source>
        <dbReference type="ARBA" id="ARBA00022723"/>
    </source>
</evidence>
<dbReference type="InterPro" id="IPR006206">
    <property type="entry name" value="Mevalonate/galactokinase"/>
</dbReference>
<evidence type="ECO:0000259" key="14">
    <source>
        <dbReference type="Pfam" id="PF10509"/>
    </source>
</evidence>
<proteinExistence type="inferred from homology"/>
<evidence type="ECO:0000256" key="6">
    <source>
        <dbReference type="ARBA" id="ARBA00022777"/>
    </source>
</evidence>
<dbReference type="GO" id="GO:0046872">
    <property type="term" value="F:metal ion binding"/>
    <property type="evidence" value="ECO:0007669"/>
    <property type="project" value="UniProtKB-KW"/>
</dbReference>
<keyword evidence="16" id="KW-1185">Reference proteome</keyword>
<dbReference type="PANTHER" id="PTHR10457">
    <property type="entry name" value="MEVALONATE KINASE/GALACTOKINASE"/>
    <property type="match status" value="1"/>
</dbReference>
<keyword evidence="10" id="KW-0119">Carbohydrate metabolism</keyword>
<name>A0A074L3G9_9BACT</name>
<dbReference type="NCBIfam" id="NF003705">
    <property type="entry name" value="PRK05322.1"/>
    <property type="match status" value="1"/>
</dbReference>
<keyword evidence="8" id="KW-0460">Magnesium</keyword>
<dbReference type="NCBIfam" id="TIGR00131">
    <property type="entry name" value="gal_kin"/>
    <property type="match status" value="1"/>
</dbReference>
<dbReference type="FunFam" id="3.30.70.890:FF:000001">
    <property type="entry name" value="Galactokinase"/>
    <property type="match status" value="1"/>
</dbReference>
<evidence type="ECO:0000259" key="13">
    <source>
        <dbReference type="Pfam" id="PF08544"/>
    </source>
</evidence>
<dbReference type="FunFam" id="3.30.230.10:FF:000017">
    <property type="entry name" value="Galactokinase"/>
    <property type="match status" value="1"/>
</dbReference>
<comment type="caution">
    <text evidence="15">The sequence shown here is derived from an EMBL/GenBank/DDBJ whole genome shotgun (WGS) entry which is preliminary data.</text>
</comment>
<dbReference type="PIRSF" id="PIRSF000530">
    <property type="entry name" value="Galactokinase"/>
    <property type="match status" value="1"/>
</dbReference>
<organism evidence="15 16">
    <name type="scientific">Anditalea andensis</name>
    <dbReference type="NCBI Taxonomy" id="1048983"/>
    <lineage>
        <taxon>Bacteria</taxon>
        <taxon>Pseudomonadati</taxon>
        <taxon>Bacteroidota</taxon>
        <taxon>Cytophagia</taxon>
        <taxon>Cytophagales</taxon>
        <taxon>Cytophagaceae</taxon>
        <taxon>Anditalea</taxon>
    </lineage>
</organism>
<evidence type="ECO:0000256" key="3">
    <source>
        <dbReference type="ARBA" id="ARBA00022679"/>
    </source>
</evidence>
<keyword evidence="4" id="KW-0479">Metal-binding</keyword>
<dbReference type="OrthoDB" id="250531at2"/>
<dbReference type="GO" id="GO:0005524">
    <property type="term" value="F:ATP binding"/>
    <property type="evidence" value="ECO:0007669"/>
    <property type="project" value="UniProtKB-UniRule"/>
</dbReference>
<evidence type="ECO:0000256" key="1">
    <source>
        <dbReference type="ARBA" id="ARBA00006566"/>
    </source>
</evidence>
<dbReference type="RefSeq" id="WP_035068574.1">
    <property type="nucleotide sequence ID" value="NZ_JMIH01000004.1"/>
</dbReference>
<dbReference type="InterPro" id="IPR006204">
    <property type="entry name" value="GHMP_kinase_N_dom"/>
</dbReference>
<dbReference type="InterPro" id="IPR014721">
    <property type="entry name" value="Ribsml_uS5_D2-typ_fold_subgr"/>
</dbReference>
<reference evidence="15 16" key="1">
    <citation type="submission" date="2014-04" db="EMBL/GenBank/DDBJ databases">
        <title>Characterization and application of a salt tolerant electro-active bacterium.</title>
        <authorList>
            <person name="Yang L."/>
            <person name="Wei S."/>
            <person name="Tay Q.X.M."/>
        </authorList>
    </citation>
    <scope>NUCLEOTIDE SEQUENCE [LARGE SCALE GENOMIC DNA]</scope>
    <source>
        <strain evidence="15 16">LY1</strain>
    </source>
</reference>
<dbReference type="STRING" id="1048983.EL17_22055"/>
<dbReference type="eggNOG" id="COG0153">
    <property type="taxonomic scope" value="Bacteria"/>
</dbReference>
<dbReference type="GO" id="GO:0006012">
    <property type="term" value="P:galactose metabolic process"/>
    <property type="evidence" value="ECO:0007669"/>
    <property type="project" value="UniProtKB-UniRule"/>
</dbReference>
<dbReference type="InterPro" id="IPR019539">
    <property type="entry name" value="GalKase_N"/>
</dbReference>
<dbReference type="InterPro" id="IPR006203">
    <property type="entry name" value="GHMP_knse_ATP-bd_CS"/>
</dbReference>
<evidence type="ECO:0000256" key="8">
    <source>
        <dbReference type="ARBA" id="ARBA00022842"/>
    </source>
</evidence>
<gene>
    <name evidence="15" type="ORF">EL17_22055</name>
</gene>
<evidence type="ECO:0000313" key="16">
    <source>
        <dbReference type="Proteomes" id="UP000027821"/>
    </source>
</evidence>
<evidence type="ECO:0000256" key="5">
    <source>
        <dbReference type="ARBA" id="ARBA00022741"/>
    </source>
</evidence>
<feature type="domain" description="Galactokinase N-terminal" evidence="14">
    <location>
        <begin position="10"/>
        <end position="57"/>
    </location>
</feature>
<keyword evidence="2" id="KW-0963">Cytoplasm</keyword>
<evidence type="ECO:0000256" key="7">
    <source>
        <dbReference type="ARBA" id="ARBA00022840"/>
    </source>
</evidence>
<feature type="domain" description="GHMP kinase N-terminal" evidence="12">
    <location>
        <begin position="91"/>
        <end position="178"/>
    </location>
</feature>
<keyword evidence="7" id="KW-0067">ATP-binding</keyword>
<sequence>MVNDSVSISFFHHFEKKPSFIIQSPGRINLIGEHTDYNNGFVLPAAINLGISLAIAPNQSSTCNIFSTDYSETFSFSLQSMEPSKEQPWANYIMGVVNEFQKAGKKLSGFDCAFGGDIPIGSGLSSSAALECGIGFALDQLYSLDLEQWDLIKMAQKAEHNFAGVQCGIMDQFAVVQGKKDHFIRLDCKSLEFEYFPFKNSQFSIVLCNSMVKHALVDSEYNKRREECESGVKVLQGHWPSIMSLRDASLAQLEKIKPEVDPIVYNRCRYILEENERVLQSGNDLHHHDLPSVGKKLYQSHEGLSKLYEVSCEELDFLVETTRDIPEVLGSRMMGGGFGGCTINLVENSFLDKFESIIRSAYKNQFGLDLEIYRVAIENGVEKVNN</sequence>
<dbReference type="SUPFAM" id="SSF54211">
    <property type="entry name" value="Ribosomal protein S5 domain 2-like"/>
    <property type="match status" value="1"/>
</dbReference>
<evidence type="ECO:0000256" key="10">
    <source>
        <dbReference type="ARBA" id="ARBA00023277"/>
    </source>
</evidence>
<dbReference type="InterPro" id="IPR020568">
    <property type="entry name" value="Ribosomal_Su5_D2-typ_SF"/>
</dbReference>
<dbReference type="PROSITE" id="PS00106">
    <property type="entry name" value="GALACTOKINASE"/>
    <property type="match status" value="1"/>
</dbReference>
<dbReference type="PRINTS" id="PR00473">
    <property type="entry name" value="GALCTOKINASE"/>
</dbReference>
<dbReference type="AlphaFoldDB" id="A0A074L3G9"/>
<keyword evidence="5" id="KW-0547">Nucleotide-binding</keyword>
<dbReference type="EMBL" id="JMIH01000004">
    <property type="protein sequence ID" value="KEO75714.1"/>
    <property type="molecule type" value="Genomic_DNA"/>
</dbReference>